<dbReference type="Gene3D" id="1.10.10.2830">
    <property type="match status" value="1"/>
</dbReference>
<comment type="similarity">
    <text evidence="1">Belongs to the ParB family.</text>
</comment>
<dbReference type="EMBL" id="JBHSSM010000014">
    <property type="protein sequence ID" value="MFC6314854.1"/>
    <property type="molecule type" value="Genomic_DNA"/>
</dbReference>
<feature type="region of interest" description="Disordered" evidence="2">
    <location>
        <begin position="268"/>
        <end position="304"/>
    </location>
</feature>
<dbReference type="SUPFAM" id="SSF109709">
    <property type="entry name" value="KorB DNA-binding domain-like"/>
    <property type="match status" value="1"/>
</dbReference>
<gene>
    <name evidence="4" type="ORF">ACFQHW_04630</name>
</gene>
<keyword evidence="5" id="KW-1185">Reference proteome</keyword>
<protein>
    <submittedName>
        <fullName evidence="4">ParB/RepB/Spo0J family partition protein</fullName>
    </submittedName>
</protein>
<dbReference type="CDD" id="cd16393">
    <property type="entry name" value="SPO0J_N"/>
    <property type="match status" value="1"/>
</dbReference>
<accession>A0ABW1ULQ1</accession>
<dbReference type="Gene3D" id="3.90.1530.30">
    <property type="match status" value="1"/>
</dbReference>
<dbReference type="Pfam" id="PF02195">
    <property type="entry name" value="ParB_N"/>
    <property type="match status" value="1"/>
</dbReference>
<dbReference type="PANTHER" id="PTHR33375">
    <property type="entry name" value="CHROMOSOME-PARTITIONING PROTEIN PARB-RELATED"/>
    <property type="match status" value="1"/>
</dbReference>
<dbReference type="NCBIfam" id="TIGR00180">
    <property type="entry name" value="parB_part"/>
    <property type="match status" value="1"/>
</dbReference>
<evidence type="ECO:0000313" key="5">
    <source>
        <dbReference type="Proteomes" id="UP001596310"/>
    </source>
</evidence>
<evidence type="ECO:0000259" key="3">
    <source>
        <dbReference type="SMART" id="SM00470"/>
    </source>
</evidence>
<dbReference type="InterPro" id="IPR050336">
    <property type="entry name" value="Chromosome_partition/occlusion"/>
</dbReference>
<dbReference type="InterPro" id="IPR003115">
    <property type="entry name" value="ParB_N"/>
</dbReference>
<dbReference type="Pfam" id="PF17762">
    <property type="entry name" value="HTH_ParB"/>
    <property type="match status" value="1"/>
</dbReference>
<evidence type="ECO:0000313" key="4">
    <source>
        <dbReference type="EMBL" id="MFC6314854.1"/>
    </source>
</evidence>
<reference evidence="5" key="1">
    <citation type="journal article" date="2019" name="Int. J. Syst. Evol. Microbiol.">
        <title>The Global Catalogue of Microorganisms (GCM) 10K type strain sequencing project: providing services to taxonomists for standard genome sequencing and annotation.</title>
        <authorList>
            <consortium name="The Broad Institute Genomics Platform"/>
            <consortium name="The Broad Institute Genome Sequencing Center for Infectious Disease"/>
            <person name="Wu L."/>
            <person name="Ma J."/>
        </authorList>
    </citation>
    <scope>NUCLEOTIDE SEQUENCE [LARGE SCALE GENOMIC DNA]</scope>
    <source>
        <strain evidence="5">CCM 8897</strain>
    </source>
</reference>
<dbReference type="RefSeq" id="WP_125600929.1">
    <property type="nucleotide sequence ID" value="NZ_JBHSSM010000014.1"/>
</dbReference>
<sequence length="367" mass="38974">MAFFNRQKKSNTTTAKPSATSDVAGTTAGSTSAKAAATSTQSNGNAAPGQELATPALTAPTAAPDTTAATAAKRVQEVALKQIVPNRHQPRKQFGDESISELAETIAAHGLLQPIILREYEPRHYEIIAGERRFRAVQALAWRQIPAIVTQMDSQESAEMAVIENLQREDLNAIDEASAYQDLLAHNQLTQAQLAQRVGKSQSYIANKLRLLKLPIEAQEALASGKISPRHGRALLQLDATAQAIVLKQILTDNLTVTQTDALIKRLSQPEPEPAVAGPELPSAASTGAKSPAKAAGRLTGGQRQHVGNADLRVAVNTVKQSIKLIEASGAQVSYQEALAGQSYQVTIKVTVPEAPAAPDSKAKEEN</sequence>
<evidence type="ECO:0000256" key="1">
    <source>
        <dbReference type="ARBA" id="ARBA00006295"/>
    </source>
</evidence>
<dbReference type="PANTHER" id="PTHR33375:SF8">
    <property type="entry name" value="NUCLEOID OCCLUSION PROTEIN"/>
    <property type="match status" value="1"/>
</dbReference>
<dbReference type="SUPFAM" id="SSF110849">
    <property type="entry name" value="ParB/Sulfiredoxin"/>
    <property type="match status" value="1"/>
</dbReference>
<dbReference type="InterPro" id="IPR004437">
    <property type="entry name" value="ParB/RepB/Spo0J"/>
</dbReference>
<dbReference type="InterPro" id="IPR036086">
    <property type="entry name" value="ParB/Sulfiredoxin_sf"/>
</dbReference>
<dbReference type="Proteomes" id="UP001596310">
    <property type="component" value="Unassembled WGS sequence"/>
</dbReference>
<feature type="domain" description="ParB-like N-terminal" evidence="3">
    <location>
        <begin position="76"/>
        <end position="166"/>
    </location>
</feature>
<comment type="caution">
    <text evidence="4">The sequence shown here is derived from an EMBL/GenBank/DDBJ whole genome shotgun (WGS) entry which is preliminary data.</text>
</comment>
<evidence type="ECO:0000256" key="2">
    <source>
        <dbReference type="SAM" id="MobiDB-lite"/>
    </source>
</evidence>
<proteinExistence type="inferred from homology"/>
<dbReference type="InterPro" id="IPR041468">
    <property type="entry name" value="HTH_ParB/Spo0J"/>
</dbReference>
<name>A0ABW1ULQ1_9LACO</name>
<dbReference type="SMART" id="SM00470">
    <property type="entry name" value="ParB"/>
    <property type="match status" value="1"/>
</dbReference>
<feature type="region of interest" description="Disordered" evidence="2">
    <location>
        <begin position="1"/>
        <end position="51"/>
    </location>
</feature>
<organism evidence="4 5">
    <name type="scientific">Lapidilactobacillus achengensis</name>
    <dbReference type="NCBI Taxonomy" id="2486000"/>
    <lineage>
        <taxon>Bacteria</taxon>
        <taxon>Bacillati</taxon>
        <taxon>Bacillota</taxon>
        <taxon>Bacilli</taxon>
        <taxon>Lactobacillales</taxon>
        <taxon>Lactobacillaceae</taxon>
        <taxon>Lapidilactobacillus</taxon>
    </lineage>
</organism>
<feature type="compositionally biased region" description="Low complexity" evidence="2">
    <location>
        <begin position="18"/>
        <end position="42"/>
    </location>
</feature>